<dbReference type="Gene3D" id="3.40.50.2300">
    <property type="match status" value="1"/>
</dbReference>
<dbReference type="CDD" id="cd17535">
    <property type="entry name" value="REC_NarL-like"/>
    <property type="match status" value="1"/>
</dbReference>
<name>A0A4Q9KP06_PROTD</name>
<dbReference type="GO" id="GO:0006355">
    <property type="term" value="P:regulation of DNA-templated transcription"/>
    <property type="evidence" value="ECO:0007669"/>
    <property type="project" value="InterPro"/>
</dbReference>
<evidence type="ECO:0000256" key="3">
    <source>
        <dbReference type="ARBA" id="ARBA00023125"/>
    </source>
</evidence>
<evidence type="ECO:0000256" key="2">
    <source>
        <dbReference type="ARBA" id="ARBA00023015"/>
    </source>
</evidence>
<dbReference type="InterPro" id="IPR000792">
    <property type="entry name" value="Tscrpt_reg_LuxR_C"/>
</dbReference>
<evidence type="ECO:0000313" key="9">
    <source>
        <dbReference type="Proteomes" id="UP000291933"/>
    </source>
</evidence>
<dbReference type="Pfam" id="PF00072">
    <property type="entry name" value="Response_reg"/>
    <property type="match status" value="1"/>
</dbReference>
<feature type="domain" description="HTH luxR-type" evidence="6">
    <location>
        <begin position="146"/>
        <end position="216"/>
    </location>
</feature>
<dbReference type="OrthoDB" id="4135368at2"/>
<dbReference type="EMBL" id="SDMR01000001">
    <property type="protein sequence ID" value="TBT96312.1"/>
    <property type="molecule type" value="Genomic_DNA"/>
</dbReference>
<evidence type="ECO:0000256" key="4">
    <source>
        <dbReference type="ARBA" id="ARBA00023163"/>
    </source>
</evidence>
<dbReference type="InterPro" id="IPR039420">
    <property type="entry name" value="WalR-like"/>
</dbReference>
<dbReference type="InterPro" id="IPR058245">
    <property type="entry name" value="NreC/VraR/RcsB-like_REC"/>
</dbReference>
<reference evidence="8 9" key="1">
    <citation type="submission" date="2019-01" db="EMBL/GenBank/DDBJ databases">
        <title>Lactibacter flavus gen. nov., sp. nov., a novel bacterium of the family Propionibacteriaceae isolated from raw milk and dairy products.</title>
        <authorList>
            <person name="Huptas C."/>
            <person name="Wenning M."/>
            <person name="Breitenwieser F."/>
            <person name="Doll E."/>
            <person name="Von Neubeck M."/>
            <person name="Busse H.-J."/>
            <person name="Scherer S."/>
        </authorList>
    </citation>
    <scope>NUCLEOTIDE SEQUENCE [LARGE SCALE GENOMIC DNA]</scope>
    <source>
        <strain evidence="9">DSM 22130 / JCM 15804 / WR061</strain>
    </source>
</reference>
<dbReference type="GO" id="GO:0000160">
    <property type="term" value="P:phosphorelay signal transduction system"/>
    <property type="evidence" value="ECO:0007669"/>
    <property type="project" value="InterPro"/>
</dbReference>
<dbReference type="InterPro" id="IPR016032">
    <property type="entry name" value="Sig_transdc_resp-reg_C-effctor"/>
</dbReference>
<keyword evidence="1 5" id="KW-0597">Phosphoprotein</keyword>
<dbReference type="SUPFAM" id="SSF52172">
    <property type="entry name" value="CheY-like"/>
    <property type="match status" value="1"/>
</dbReference>
<feature type="domain" description="Response regulatory" evidence="7">
    <location>
        <begin position="5"/>
        <end position="125"/>
    </location>
</feature>
<evidence type="ECO:0000259" key="6">
    <source>
        <dbReference type="PROSITE" id="PS50043"/>
    </source>
</evidence>
<dbReference type="PANTHER" id="PTHR43214:SF24">
    <property type="entry name" value="TRANSCRIPTIONAL REGULATORY PROTEIN NARL-RELATED"/>
    <property type="match status" value="1"/>
</dbReference>
<keyword evidence="3" id="KW-0238">DNA-binding</keyword>
<dbReference type="InterPro" id="IPR036388">
    <property type="entry name" value="WH-like_DNA-bd_sf"/>
</dbReference>
<dbReference type="PRINTS" id="PR00038">
    <property type="entry name" value="HTHLUXR"/>
</dbReference>
<evidence type="ECO:0000259" key="7">
    <source>
        <dbReference type="PROSITE" id="PS50110"/>
    </source>
</evidence>
<keyword evidence="2" id="KW-0805">Transcription regulation</keyword>
<dbReference type="CDD" id="cd06170">
    <property type="entry name" value="LuxR_C_like"/>
    <property type="match status" value="1"/>
</dbReference>
<dbReference type="Proteomes" id="UP000291933">
    <property type="component" value="Unassembled WGS sequence"/>
</dbReference>
<evidence type="ECO:0000313" key="8">
    <source>
        <dbReference type="EMBL" id="TBT96312.1"/>
    </source>
</evidence>
<dbReference type="Gene3D" id="1.10.10.10">
    <property type="entry name" value="Winged helix-like DNA-binding domain superfamily/Winged helix DNA-binding domain"/>
    <property type="match status" value="1"/>
</dbReference>
<keyword evidence="9" id="KW-1185">Reference proteome</keyword>
<dbReference type="AlphaFoldDB" id="A0A4Q9KP06"/>
<dbReference type="GO" id="GO:0003677">
    <property type="term" value="F:DNA binding"/>
    <property type="evidence" value="ECO:0007669"/>
    <property type="project" value="UniProtKB-KW"/>
</dbReference>
<dbReference type="SMART" id="SM00448">
    <property type="entry name" value="REC"/>
    <property type="match status" value="1"/>
</dbReference>
<organism evidence="8 9">
    <name type="scientific">Propioniciclava tarda</name>
    <dbReference type="NCBI Taxonomy" id="433330"/>
    <lineage>
        <taxon>Bacteria</taxon>
        <taxon>Bacillati</taxon>
        <taxon>Actinomycetota</taxon>
        <taxon>Actinomycetes</taxon>
        <taxon>Propionibacteriales</taxon>
        <taxon>Propionibacteriaceae</taxon>
        <taxon>Propioniciclava</taxon>
    </lineage>
</organism>
<dbReference type="Pfam" id="PF00196">
    <property type="entry name" value="GerE"/>
    <property type="match status" value="1"/>
</dbReference>
<proteinExistence type="predicted"/>
<dbReference type="PROSITE" id="PS50043">
    <property type="entry name" value="HTH_LUXR_2"/>
    <property type="match status" value="1"/>
</dbReference>
<keyword evidence="4" id="KW-0804">Transcription</keyword>
<dbReference type="PANTHER" id="PTHR43214">
    <property type="entry name" value="TWO-COMPONENT RESPONSE REGULATOR"/>
    <property type="match status" value="1"/>
</dbReference>
<gene>
    <name evidence="8" type="ORF">ET996_01205</name>
</gene>
<dbReference type="InterPro" id="IPR011006">
    <property type="entry name" value="CheY-like_superfamily"/>
</dbReference>
<sequence length="220" mass="23072">MGTLRVVVVDDSGIFREGLVALLNAAGVEVVEALASTEGLGAAIVLNRPDAVVLDVRLPPTFTDEGVQAAVATRKQNAGVGILLLSTYAEPAWVRRITDRIPQGIGYLIKDRVADVERLVEAIEIVASGGIAIDSAIVHGVVSDQRPGQLSGLTEREIEVLSGIAEGRSNAAIARTLGTSVRTIESHVASILRTLGIPESPDAHRRVLAALAFVQGQHAL</sequence>
<feature type="modified residue" description="4-aspartylphosphate" evidence="5">
    <location>
        <position position="55"/>
    </location>
</feature>
<evidence type="ECO:0000256" key="5">
    <source>
        <dbReference type="PROSITE-ProRule" id="PRU00169"/>
    </source>
</evidence>
<dbReference type="PROSITE" id="PS50110">
    <property type="entry name" value="RESPONSE_REGULATORY"/>
    <property type="match status" value="1"/>
</dbReference>
<evidence type="ECO:0000256" key="1">
    <source>
        <dbReference type="ARBA" id="ARBA00022553"/>
    </source>
</evidence>
<dbReference type="InterPro" id="IPR001789">
    <property type="entry name" value="Sig_transdc_resp-reg_receiver"/>
</dbReference>
<dbReference type="SUPFAM" id="SSF46894">
    <property type="entry name" value="C-terminal effector domain of the bipartite response regulators"/>
    <property type="match status" value="1"/>
</dbReference>
<protein>
    <submittedName>
        <fullName evidence="8">Response regulator transcription factor</fullName>
    </submittedName>
</protein>
<accession>A0A4Q9KP06</accession>
<comment type="caution">
    <text evidence="8">The sequence shown here is derived from an EMBL/GenBank/DDBJ whole genome shotgun (WGS) entry which is preliminary data.</text>
</comment>
<dbReference type="SMART" id="SM00421">
    <property type="entry name" value="HTH_LUXR"/>
    <property type="match status" value="1"/>
</dbReference>
<dbReference type="RefSeq" id="WP_131170724.1">
    <property type="nucleotide sequence ID" value="NZ_FXTL01000001.1"/>
</dbReference>